<evidence type="ECO:0000259" key="1">
    <source>
        <dbReference type="Pfam" id="PF11181"/>
    </source>
</evidence>
<dbReference type="STRING" id="1479485.DA73_0220175"/>
<dbReference type="EMBL" id="JHEG02000048">
    <property type="protein sequence ID" value="KIE10802.1"/>
    <property type="molecule type" value="Genomic_DNA"/>
</dbReference>
<dbReference type="AlphaFoldDB" id="A0A0C1N842"/>
<organism evidence="3">
    <name type="scientific">Tolypothrix bouteillei VB521301</name>
    <dbReference type="NCBI Taxonomy" id="1479485"/>
    <lineage>
        <taxon>Bacteria</taxon>
        <taxon>Bacillati</taxon>
        <taxon>Cyanobacteriota</taxon>
        <taxon>Cyanophyceae</taxon>
        <taxon>Nostocales</taxon>
        <taxon>Tolypothrichaceae</taxon>
        <taxon>Tolypothrix</taxon>
    </lineage>
</organism>
<accession>A0A0C1N842</accession>
<dbReference type="InterPro" id="IPR025889">
    <property type="entry name" value="GSP17M-like_dom"/>
</dbReference>
<comment type="caution">
    <text evidence="3">The sequence shown here is derived from an EMBL/GenBank/DDBJ whole genome shotgun (WGS) entry which is preliminary data.</text>
</comment>
<dbReference type="PANTHER" id="PTHR36109">
    <property type="entry name" value="MEMBRANE PROTEIN-RELATED"/>
    <property type="match status" value="1"/>
</dbReference>
<gene>
    <name evidence="3" type="ORF">DA73_0220175</name>
    <name evidence="2" type="ORF">DA73_0400015990</name>
</gene>
<dbReference type="RefSeq" id="WP_038099777.1">
    <property type="nucleotide sequence ID" value="NZ_JHEG04000001.1"/>
</dbReference>
<protein>
    <recommendedName>
        <fullName evidence="1">General stress protein 17M-like domain-containing protein</fullName>
    </recommendedName>
</protein>
<sequence>MVVTHQKRAVGVFAGRRNAEQALIALKDSGFPMDRVSIVAKDVDRGEQLANAQMTSQVNGENVNTATGVIGDTLTGATWGSILVGLTSLALPGTLGAVLAAGSVGVALVSSIGGVAVGTAASHNLVKALADLGIPEERARVYSDRIHQSEVLAILEGTSEDLQNAEKILKNRDIQYWGIYDSPTA</sequence>
<evidence type="ECO:0000313" key="2">
    <source>
        <dbReference type="EMBL" id="KAF3886817.1"/>
    </source>
</evidence>
<reference evidence="2" key="2">
    <citation type="submission" date="2019-11" db="EMBL/GenBank/DDBJ databases">
        <title>Improved Assembly of Tolypothrix boutellei genome.</title>
        <authorList>
            <person name="Sarangi A.N."/>
            <person name="Mukherjee M."/>
            <person name="Ghosh S."/>
            <person name="Singh D."/>
            <person name="Das A."/>
            <person name="Kant S."/>
            <person name="Prusty A."/>
            <person name="Tripathy S."/>
        </authorList>
    </citation>
    <scope>NUCLEOTIDE SEQUENCE</scope>
    <source>
        <strain evidence="2">VB521301</strain>
    </source>
</reference>
<dbReference type="InterPro" id="IPR052948">
    <property type="entry name" value="Low_temp-induced_all0457"/>
</dbReference>
<dbReference type="EMBL" id="JHEG04000001">
    <property type="protein sequence ID" value="KAF3886817.1"/>
    <property type="molecule type" value="Genomic_DNA"/>
</dbReference>
<dbReference type="Pfam" id="PF11181">
    <property type="entry name" value="YflT"/>
    <property type="match status" value="1"/>
</dbReference>
<dbReference type="OrthoDB" id="462701at2"/>
<evidence type="ECO:0000313" key="4">
    <source>
        <dbReference type="Proteomes" id="UP000029738"/>
    </source>
</evidence>
<dbReference type="Proteomes" id="UP000029738">
    <property type="component" value="Unassembled WGS sequence"/>
</dbReference>
<reference evidence="3" key="1">
    <citation type="journal article" date="2015" name="Genome Announc.">
        <title>Draft Genome Sequence of Tolypothrix boutellei Strain VB521301.</title>
        <authorList>
            <person name="Chandrababunaidu M.M."/>
            <person name="Singh D."/>
            <person name="Sen D."/>
            <person name="Bhan S."/>
            <person name="Das S."/>
            <person name="Gupta A."/>
            <person name="Adhikary S.P."/>
            <person name="Tripathy S."/>
        </authorList>
    </citation>
    <scope>NUCLEOTIDE SEQUENCE</scope>
    <source>
        <strain evidence="3">VB521301</strain>
    </source>
</reference>
<name>A0A0C1N842_9CYAN</name>
<feature type="domain" description="General stress protein 17M-like" evidence="1">
    <location>
        <begin position="10"/>
        <end position="62"/>
    </location>
</feature>
<dbReference type="PANTHER" id="PTHR36109:SF2">
    <property type="entry name" value="MEMBRANE PROTEIN"/>
    <property type="match status" value="1"/>
</dbReference>
<proteinExistence type="predicted"/>
<evidence type="ECO:0000313" key="3">
    <source>
        <dbReference type="EMBL" id="KIE10802.1"/>
    </source>
</evidence>
<keyword evidence="4" id="KW-1185">Reference proteome</keyword>